<comment type="caution">
    <text evidence="1">The sequence shown here is derived from an EMBL/GenBank/DDBJ whole genome shotgun (WGS) entry which is preliminary data.</text>
</comment>
<keyword evidence="2" id="KW-1185">Reference proteome</keyword>
<dbReference type="AlphaFoldDB" id="A0A179FFZ1"/>
<protein>
    <submittedName>
        <fullName evidence="1">Uncharacterized protein</fullName>
    </submittedName>
</protein>
<dbReference type="GeneID" id="28848866"/>
<name>A0A179FFZ1_METCM</name>
<sequence length="610" mass="68278">MGCTTSKPEEGATAVRKIQLPPTLPEVNWEIDPSWTEFLKELEQKAVEAGAHDEFCASFQEMLPKLVRGKLAENFPECVQGGTMREMSNTSGFPTRDASPCQYPTQHVITLDDVGKGILYNQTFIIATPLRPQDEKDGQSRIVPGATLDSTEMFYTKSALVTHLALLSQQDLNIRHGVIDIYMGVDKITCKLNRNNTEPTIVPVPCTTSQEFQALTKWMVKQVKTHADEIRGMFRPYLFRMTVRTGANGPHGCTVWDEGKLPFSVNGVPYQFPTRLLVVRDYNNMTKGVEAAHFMVNAKDTTPEDKPSVLLRNLDPTKNPGGVLAITLVVAINPEVLWPKLGAYAKTAAFKAAEQALLDHVKQLNREGKVQRCDAYVSMGVDLSQHKFVGDEMPFTIPADSQSTLSRADGNKSLETDFHVTLEEQPKHTLFQSESEFQAVKEVMRQRAREDPERNRTLQMMIGPMIAKQFLEVNYPHCEITDEGEFPAVLPDGIEMQICDTRLVVARDPKQEPKSVVAAIHVVPCPDGPDGELTVLSDKVWLDTKEMKGAEFALLGLLKKWYKEGKVSEVDCMAQVMMAKDASIYKFVDGERFEDYSDERNKAFIWPGTA</sequence>
<organism evidence="1 2">
    <name type="scientific">Pochonia chlamydosporia 170</name>
    <dbReference type="NCBI Taxonomy" id="1380566"/>
    <lineage>
        <taxon>Eukaryota</taxon>
        <taxon>Fungi</taxon>
        <taxon>Dikarya</taxon>
        <taxon>Ascomycota</taxon>
        <taxon>Pezizomycotina</taxon>
        <taxon>Sordariomycetes</taxon>
        <taxon>Hypocreomycetidae</taxon>
        <taxon>Hypocreales</taxon>
        <taxon>Clavicipitaceae</taxon>
        <taxon>Pochonia</taxon>
    </lineage>
</organism>
<proteinExistence type="predicted"/>
<dbReference type="Proteomes" id="UP000078397">
    <property type="component" value="Unassembled WGS sequence"/>
</dbReference>
<evidence type="ECO:0000313" key="2">
    <source>
        <dbReference type="Proteomes" id="UP000078397"/>
    </source>
</evidence>
<evidence type="ECO:0000313" key="1">
    <source>
        <dbReference type="EMBL" id="OAQ64456.1"/>
    </source>
</evidence>
<dbReference type="KEGG" id="pchm:VFPPC_05726"/>
<dbReference type="RefSeq" id="XP_018141770.1">
    <property type="nucleotide sequence ID" value="XM_018284872.1"/>
</dbReference>
<dbReference type="OrthoDB" id="5184961at2759"/>
<gene>
    <name evidence="1" type="ORF">VFPPC_05726</name>
</gene>
<reference evidence="1 2" key="1">
    <citation type="journal article" date="2016" name="PLoS Pathog.">
        <title>Biosynthesis of antibiotic leucinostatins in bio-control fungus Purpureocillium lilacinum and their inhibition on phytophthora revealed by genome mining.</title>
        <authorList>
            <person name="Wang G."/>
            <person name="Liu Z."/>
            <person name="Lin R."/>
            <person name="Li E."/>
            <person name="Mao Z."/>
            <person name="Ling J."/>
            <person name="Yang Y."/>
            <person name="Yin W.B."/>
            <person name="Xie B."/>
        </authorList>
    </citation>
    <scope>NUCLEOTIDE SEQUENCE [LARGE SCALE GENOMIC DNA]</scope>
    <source>
        <strain evidence="1">170</strain>
    </source>
</reference>
<accession>A0A179FFZ1</accession>
<dbReference type="EMBL" id="LSBJ02000005">
    <property type="protein sequence ID" value="OAQ64456.1"/>
    <property type="molecule type" value="Genomic_DNA"/>
</dbReference>